<dbReference type="InterPro" id="IPR019346">
    <property type="entry name" value="Ribosomal_mL42"/>
</dbReference>
<comment type="caution">
    <text evidence="8">The sequence shown here is derived from an EMBL/GenBank/DDBJ whole genome shotgun (WGS) entry which is preliminary data.</text>
</comment>
<evidence type="ECO:0000313" key="9">
    <source>
        <dbReference type="Proteomes" id="UP000291343"/>
    </source>
</evidence>
<sequence length="127" mass="15295">MFRAADTLCKRTFVDSVKLFSNARFSSKVREDRIAITDDGSTIVCWHPKKSFPYEFTKSLPVEVIPENTVLKVQNKSDIYEVFKQHDEVQMREELMRMTHTTKHRWFPNNQRYRKTFKRIKGDREYL</sequence>
<keyword evidence="6" id="KW-0687">Ribonucleoprotein</keyword>
<dbReference type="InParanoid" id="A0A482XZ32"/>
<keyword evidence="3" id="KW-0809">Transit peptide</keyword>
<keyword evidence="5" id="KW-0496">Mitochondrion</keyword>
<dbReference type="PANTHER" id="PTHR13450:SF4">
    <property type="entry name" value="LARGE RIBOSOMAL SUBUNIT PROTEIN ML42"/>
    <property type="match status" value="1"/>
</dbReference>
<evidence type="ECO:0000256" key="4">
    <source>
        <dbReference type="ARBA" id="ARBA00022980"/>
    </source>
</evidence>
<dbReference type="Pfam" id="PF10210">
    <property type="entry name" value="MRP-S32"/>
    <property type="match status" value="1"/>
</dbReference>
<dbReference type="EMBL" id="QKKF02000377">
    <property type="protein sequence ID" value="RZF49181.1"/>
    <property type="molecule type" value="Genomic_DNA"/>
</dbReference>
<protein>
    <recommendedName>
        <fullName evidence="7">Large ribosomal subunit protein mL42</fullName>
    </recommendedName>
</protein>
<accession>A0A482XZ32</accession>
<evidence type="ECO:0000313" key="8">
    <source>
        <dbReference type="EMBL" id="RZF49181.1"/>
    </source>
</evidence>
<comment type="similarity">
    <text evidence="2">Belongs to the mitochondrion-specific ribosomal protein mL42 family.</text>
</comment>
<gene>
    <name evidence="8" type="ORF">LSTR_LSTR008467</name>
</gene>
<comment type="subcellular location">
    <subcellularLocation>
        <location evidence="1">Mitochondrion</location>
    </subcellularLocation>
</comment>
<evidence type="ECO:0000256" key="6">
    <source>
        <dbReference type="ARBA" id="ARBA00023274"/>
    </source>
</evidence>
<dbReference type="AlphaFoldDB" id="A0A482XZ32"/>
<evidence type="ECO:0000256" key="2">
    <source>
        <dbReference type="ARBA" id="ARBA00005556"/>
    </source>
</evidence>
<dbReference type="Proteomes" id="UP000291343">
    <property type="component" value="Unassembled WGS sequence"/>
</dbReference>
<dbReference type="GO" id="GO:0005762">
    <property type="term" value="C:mitochondrial large ribosomal subunit"/>
    <property type="evidence" value="ECO:0007669"/>
    <property type="project" value="TreeGrafter"/>
</dbReference>
<evidence type="ECO:0000256" key="7">
    <source>
        <dbReference type="ARBA" id="ARBA00035189"/>
    </source>
</evidence>
<evidence type="ECO:0000256" key="1">
    <source>
        <dbReference type="ARBA" id="ARBA00004173"/>
    </source>
</evidence>
<evidence type="ECO:0000256" key="5">
    <source>
        <dbReference type="ARBA" id="ARBA00023128"/>
    </source>
</evidence>
<keyword evidence="4" id="KW-0689">Ribosomal protein</keyword>
<organism evidence="8 9">
    <name type="scientific">Laodelphax striatellus</name>
    <name type="common">Small brown planthopper</name>
    <name type="synonym">Delphax striatella</name>
    <dbReference type="NCBI Taxonomy" id="195883"/>
    <lineage>
        <taxon>Eukaryota</taxon>
        <taxon>Metazoa</taxon>
        <taxon>Ecdysozoa</taxon>
        <taxon>Arthropoda</taxon>
        <taxon>Hexapoda</taxon>
        <taxon>Insecta</taxon>
        <taxon>Pterygota</taxon>
        <taxon>Neoptera</taxon>
        <taxon>Paraneoptera</taxon>
        <taxon>Hemiptera</taxon>
        <taxon>Auchenorrhyncha</taxon>
        <taxon>Fulgoroidea</taxon>
        <taxon>Delphacidae</taxon>
        <taxon>Criomorphinae</taxon>
        <taxon>Laodelphax</taxon>
    </lineage>
</organism>
<dbReference type="PANTHER" id="PTHR13450">
    <property type="entry name" value="MITOCHONDRIAL 39S RIBOSOMAL PROTEIN L42"/>
    <property type="match status" value="1"/>
</dbReference>
<name>A0A482XZ32_LAOST</name>
<proteinExistence type="inferred from homology"/>
<keyword evidence="9" id="KW-1185">Reference proteome</keyword>
<dbReference type="STRING" id="195883.A0A482XZ32"/>
<dbReference type="SMR" id="A0A482XZ32"/>
<evidence type="ECO:0000256" key="3">
    <source>
        <dbReference type="ARBA" id="ARBA00022946"/>
    </source>
</evidence>
<reference evidence="8 9" key="1">
    <citation type="journal article" date="2017" name="Gigascience">
        <title>Genome sequence of the small brown planthopper, Laodelphax striatellus.</title>
        <authorList>
            <person name="Zhu J."/>
            <person name="Jiang F."/>
            <person name="Wang X."/>
            <person name="Yang P."/>
            <person name="Bao Y."/>
            <person name="Zhao W."/>
            <person name="Wang W."/>
            <person name="Lu H."/>
            <person name="Wang Q."/>
            <person name="Cui N."/>
            <person name="Li J."/>
            <person name="Chen X."/>
            <person name="Luo L."/>
            <person name="Yu J."/>
            <person name="Kang L."/>
            <person name="Cui F."/>
        </authorList>
    </citation>
    <scope>NUCLEOTIDE SEQUENCE [LARGE SCALE GENOMIC DNA]</scope>
    <source>
        <strain evidence="8">Lst14</strain>
    </source>
</reference>
<dbReference type="FunCoup" id="A0A482XZ32">
    <property type="interactions" value="373"/>
</dbReference>
<dbReference type="OrthoDB" id="1107506at2759"/>